<dbReference type="EMBL" id="CP096246">
    <property type="protein sequence ID" value="WFG96844.1"/>
    <property type="molecule type" value="Genomic_DNA"/>
</dbReference>
<keyword evidence="2" id="KW-1133">Transmembrane helix</keyword>
<dbReference type="RefSeq" id="WP_277939069.1">
    <property type="nucleotide sequence ID" value="NZ_CP096246.1"/>
</dbReference>
<feature type="region of interest" description="Disordered" evidence="1">
    <location>
        <begin position="1"/>
        <end position="23"/>
    </location>
</feature>
<evidence type="ECO:0000256" key="1">
    <source>
        <dbReference type="SAM" id="MobiDB-lite"/>
    </source>
</evidence>
<feature type="compositionally biased region" description="Low complexity" evidence="1">
    <location>
        <begin position="80"/>
        <end position="125"/>
    </location>
</feature>
<feature type="compositionally biased region" description="Low complexity" evidence="1">
    <location>
        <begin position="162"/>
        <end position="178"/>
    </location>
</feature>
<dbReference type="Proteomes" id="UP001214629">
    <property type="component" value="Chromosome"/>
</dbReference>
<proteinExistence type="predicted"/>
<evidence type="ECO:0000313" key="3">
    <source>
        <dbReference type="EMBL" id="WFG96844.1"/>
    </source>
</evidence>
<feature type="transmembrane region" description="Helical" evidence="2">
    <location>
        <begin position="291"/>
        <end position="316"/>
    </location>
</feature>
<gene>
    <name evidence="3" type="ORF">M0C40_02200</name>
</gene>
<evidence type="ECO:0000256" key="2">
    <source>
        <dbReference type="SAM" id="Phobius"/>
    </source>
</evidence>
<keyword evidence="2" id="KW-0472">Membrane</keyword>
<feature type="compositionally biased region" description="Polar residues" evidence="1">
    <location>
        <begin position="179"/>
        <end position="207"/>
    </location>
</feature>
<evidence type="ECO:0008006" key="5">
    <source>
        <dbReference type="Google" id="ProtNLM"/>
    </source>
</evidence>
<feature type="compositionally biased region" description="Low complexity" evidence="1">
    <location>
        <begin position="35"/>
        <end position="72"/>
    </location>
</feature>
<organism evidence="3 4">
    <name type="scientific">Spiroplasma citri</name>
    <dbReference type="NCBI Taxonomy" id="2133"/>
    <lineage>
        <taxon>Bacteria</taxon>
        <taxon>Bacillati</taxon>
        <taxon>Mycoplasmatota</taxon>
        <taxon>Mollicutes</taxon>
        <taxon>Entomoplasmatales</taxon>
        <taxon>Spiroplasmataceae</taxon>
        <taxon>Spiroplasma</taxon>
    </lineage>
</organism>
<reference evidence="3 4" key="1">
    <citation type="submission" date="2022-04" db="EMBL/GenBank/DDBJ databases">
        <title>Whole genome of Spiroplasma citri.</title>
        <authorList>
            <person name="Khanchezar A."/>
            <person name="Izadpanah K."/>
            <person name="Taghavi M."/>
            <person name="Ghorbani A."/>
            <person name="Beven L."/>
        </authorList>
    </citation>
    <scope>NUCLEOTIDE SEQUENCE [LARGE SCALE GENOMIC DNA]</scope>
    <source>
        <strain evidence="3 4">D4</strain>
    </source>
</reference>
<feature type="compositionally biased region" description="Polar residues" evidence="1">
    <location>
        <begin position="127"/>
        <end position="140"/>
    </location>
</feature>
<name>A0AAX3T0F1_SPICI</name>
<evidence type="ECO:0000313" key="4">
    <source>
        <dbReference type="Proteomes" id="UP001214629"/>
    </source>
</evidence>
<feature type="compositionally biased region" description="Low complexity" evidence="1">
    <location>
        <begin position="141"/>
        <end position="153"/>
    </location>
</feature>
<feature type="region of interest" description="Disordered" evidence="1">
    <location>
        <begin position="35"/>
        <end position="207"/>
    </location>
</feature>
<sequence>MNFKHSFNNDSGNRPESNQQQVSLNQGNNFSVSQQQYQQNGNKQNYNPLSTNQGAQPSQQYQQQNLMQRPPQNIGPQQFNQQSNLGSQYQQQNGNKQNYNPLSTNQGAQPSQQYQQQNLMQRPPQNIGPQQFNQHSNLGSQYQQQNGNKQNYNPLSTNQGAQPSQQYQQQNVNQQYSPNANNWGQQNSQPINTMQENPQQLSGQGTQPQTIAEWIANRQNSTLIKPSDFLNAPIDPNIKVGLGKNMNIGVSGPSDLFDDKQQKGTNSKKYQSNIEKIQCQCKNCVKKARPWLTVFITILIVLAILGGCVGAIYGFYPQLRDWLLKDEVATENAVA</sequence>
<dbReference type="AlphaFoldDB" id="A0AAX3T0F1"/>
<accession>A0AAX3T0F1</accession>
<keyword evidence="4" id="KW-1185">Reference proteome</keyword>
<keyword evidence="2" id="KW-0812">Transmembrane</keyword>
<protein>
    <recommendedName>
        <fullName evidence="5">Transmembrane protein</fullName>
    </recommendedName>
</protein>